<dbReference type="Gene3D" id="2.130.10.130">
    <property type="entry name" value="Integrin alpha, N-terminal"/>
    <property type="match status" value="1"/>
</dbReference>
<dbReference type="Proteomes" id="UP000648239">
    <property type="component" value="Unassembled WGS sequence"/>
</dbReference>
<feature type="compositionally biased region" description="Basic and acidic residues" evidence="2">
    <location>
        <begin position="82"/>
        <end position="100"/>
    </location>
</feature>
<dbReference type="AlphaFoldDB" id="A0A8J6Y1P1"/>
<name>A0A8J6Y1P1_9BACT</name>
<dbReference type="InterPro" id="IPR013517">
    <property type="entry name" value="FG-GAP"/>
</dbReference>
<dbReference type="SUPFAM" id="SSF69318">
    <property type="entry name" value="Integrin alpha N-terminal domain"/>
    <property type="match status" value="1"/>
</dbReference>
<evidence type="ECO:0000256" key="3">
    <source>
        <dbReference type="SAM" id="SignalP"/>
    </source>
</evidence>
<gene>
    <name evidence="4" type="ORF">IFK94_11715</name>
</gene>
<feature type="signal peptide" evidence="3">
    <location>
        <begin position="1"/>
        <end position="21"/>
    </location>
</feature>
<evidence type="ECO:0000256" key="2">
    <source>
        <dbReference type="SAM" id="MobiDB-lite"/>
    </source>
</evidence>
<keyword evidence="1 3" id="KW-0732">Signal</keyword>
<dbReference type="EMBL" id="JACXWD010000043">
    <property type="protein sequence ID" value="MBD3868783.1"/>
    <property type="molecule type" value="Genomic_DNA"/>
</dbReference>
<accession>A0A8J6Y1P1</accession>
<feature type="chain" id="PRO_5035312229" evidence="3">
    <location>
        <begin position="22"/>
        <end position="532"/>
    </location>
</feature>
<organism evidence="4 5">
    <name type="scientific">Candidatus Polarisedimenticola svalbardensis</name>
    <dbReference type="NCBI Taxonomy" id="2886004"/>
    <lineage>
        <taxon>Bacteria</taxon>
        <taxon>Pseudomonadati</taxon>
        <taxon>Acidobacteriota</taxon>
        <taxon>Candidatus Polarisedimenticolia</taxon>
        <taxon>Candidatus Polarisedimenticolales</taxon>
        <taxon>Candidatus Polarisedimenticolaceae</taxon>
        <taxon>Candidatus Polarisedimenticola</taxon>
    </lineage>
</organism>
<evidence type="ECO:0000313" key="5">
    <source>
        <dbReference type="Proteomes" id="UP000648239"/>
    </source>
</evidence>
<sequence length="532" mass="58278">MSRRWAAAFLAGLLFGVPAVADEVGEPGVTLDRIDKVERVHVVVPGKLVHVALQDAGNGLKTAWFLVAPFDAPQADEEDRTDEEKERRKQLLPDCPASDRSRADRKLIRLDRDGAGSLVEVRSDLPWNSSAIHFADLHGDGRETLVLTVSPVEDETASGDYEPGFYAWDGDPASPESLLKPLLAESFLVWDHRAPGTVAASGFGELNLHRFHRESGMFRPLATVPMPLDAGVRQDRITLSAETVMPIVAQSGRVAYVTPPKPFGKTRLRTTVIRPDAGGEDQVVESWARLPEPEDMLEWHHLVLDGAPVLLVQTKTAEKLALFGEKRVRLFGLNPDRSRSGFLPLMAGESGMNLLQGGTPWILDVNQDDRNDLVIGYWKGLKNSRVVLEVFLRNEDGSFEEKPKTTAFDVEDGNRSYVAYGRDLNGDGLLDLLVSADARLLLFPGKESRNGKKLVDDEPELVLDVNLPESDQEGSVTINIGSDGASTVQSTALSIPSFKDMDGDGVAEILMVTRGTWKSPGTFTVLLLNPDH</sequence>
<protein>
    <submittedName>
        <fullName evidence="4">VCBS repeat-containing protein</fullName>
    </submittedName>
</protein>
<evidence type="ECO:0000313" key="4">
    <source>
        <dbReference type="EMBL" id="MBD3868783.1"/>
    </source>
</evidence>
<dbReference type="InterPro" id="IPR028994">
    <property type="entry name" value="Integrin_alpha_N"/>
</dbReference>
<feature type="region of interest" description="Disordered" evidence="2">
    <location>
        <begin position="75"/>
        <end position="100"/>
    </location>
</feature>
<reference evidence="4 5" key="1">
    <citation type="submission" date="2020-08" db="EMBL/GenBank/DDBJ databases">
        <title>Acidobacteriota in marine sediments use diverse sulfur dissimilation pathways.</title>
        <authorList>
            <person name="Wasmund K."/>
        </authorList>
    </citation>
    <scope>NUCLEOTIDE SEQUENCE [LARGE SCALE GENOMIC DNA]</scope>
    <source>
        <strain evidence="4">MAG AM4</strain>
    </source>
</reference>
<evidence type="ECO:0000256" key="1">
    <source>
        <dbReference type="ARBA" id="ARBA00022729"/>
    </source>
</evidence>
<proteinExistence type="predicted"/>
<comment type="caution">
    <text evidence="4">The sequence shown here is derived from an EMBL/GenBank/DDBJ whole genome shotgun (WGS) entry which is preliminary data.</text>
</comment>
<dbReference type="Pfam" id="PF13517">
    <property type="entry name" value="FG-GAP_3"/>
    <property type="match status" value="1"/>
</dbReference>